<dbReference type="InterPro" id="IPR036259">
    <property type="entry name" value="MFS_trans_sf"/>
</dbReference>
<evidence type="ECO:0000313" key="6">
    <source>
        <dbReference type="Proteomes" id="UP001158576"/>
    </source>
</evidence>
<reference evidence="5 6" key="1">
    <citation type="submission" date="2021-04" db="EMBL/GenBank/DDBJ databases">
        <authorList>
            <person name="Bliznina A."/>
        </authorList>
    </citation>
    <scope>NUCLEOTIDE SEQUENCE [LARGE SCALE GENOMIC DNA]</scope>
</reference>
<evidence type="ECO:0000256" key="4">
    <source>
        <dbReference type="SAM" id="Phobius"/>
    </source>
</evidence>
<accession>A0ABN7SX17</accession>
<evidence type="ECO:0000313" key="5">
    <source>
        <dbReference type="EMBL" id="CAG5104639.1"/>
    </source>
</evidence>
<feature type="transmembrane region" description="Helical" evidence="4">
    <location>
        <begin position="250"/>
        <end position="270"/>
    </location>
</feature>
<evidence type="ECO:0000256" key="2">
    <source>
        <dbReference type="ARBA" id="ARBA00022989"/>
    </source>
</evidence>
<evidence type="ECO:0000256" key="3">
    <source>
        <dbReference type="ARBA" id="ARBA00023136"/>
    </source>
</evidence>
<gene>
    <name evidence="5" type="ORF">OKIOD_LOCUS10177</name>
</gene>
<name>A0ABN7SX17_OIKDI</name>
<keyword evidence="3 4" id="KW-0472">Membrane</keyword>
<organism evidence="5 6">
    <name type="scientific">Oikopleura dioica</name>
    <name type="common">Tunicate</name>
    <dbReference type="NCBI Taxonomy" id="34765"/>
    <lineage>
        <taxon>Eukaryota</taxon>
        <taxon>Metazoa</taxon>
        <taxon>Chordata</taxon>
        <taxon>Tunicata</taxon>
        <taxon>Appendicularia</taxon>
        <taxon>Copelata</taxon>
        <taxon>Oikopleuridae</taxon>
        <taxon>Oikopleura</taxon>
    </lineage>
</organism>
<feature type="transmembrane region" description="Helical" evidence="4">
    <location>
        <begin position="188"/>
        <end position="207"/>
    </location>
</feature>
<keyword evidence="2 4" id="KW-1133">Transmembrane helix</keyword>
<protein>
    <submittedName>
        <fullName evidence="5">Oidioi.mRNA.OKI2018_I69.chr1.g1412.t1.cds</fullName>
    </submittedName>
</protein>
<evidence type="ECO:0000256" key="1">
    <source>
        <dbReference type="ARBA" id="ARBA00022692"/>
    </source>
</evidence>
<dbReference type="Gene3D" id="1.20.1250.20">
    <property type="entry name" value="MFS general substrate transporter like domains"/>
    <property type="match status" value="1"/>
</dbReference>
<feature type="transmembrane region" description="Helical" evidence="4">
    <location>
        <begin position="106"/>
        <end position="129"/>
    </location>
</feature>
<feature type="transmembrane region" description="Helical" evidence="4">
    <location>
        <begin position="282"/>
        <end position="300"/>
    </location>
</feature>
<dbReference type="PANTHER" id="PTHR23121">
    <property type="entry name" value="SODIUM-DEPENDENT GLUCOSE TRANSPORTER 1"/>
    <property type="match status" value="1"/>
</dbReference>
<feature type="transmembrane region" description="Helical" evidence="4">
    <location>
        <begin position="219"/>
        <end position="238"/>
    </location>
</feature>
<dbReference type="SUPFAM" id="SSF103473">
    <property type="entry name" value="MFS general substrate transporter"/>
    <property type="match status" value="1"/>
</dbReference>
<proteinExistence type="predicted"/>
<sequence length="353" mass="38560">MPFVTELWLLGTVSFATTLTSSYLNTGLESLLLNIFGVGGSTWVIAIYHAFFTIGGISAPLLVQVFKSSDPLKECVSSANNFTGYQKNYTSGIQLDHIDADIIPPYIIVGAIVVASGIFTCVCAVWKLVEKLTTAKHDESFIYYYVLCSETFDWDPVQANHINMIFWAAFIVGRFSGSYAARKLKPTFLILIYFTGSTVGISMILGVDSFAGGSSKGPLLSTATVIYGLFVSQLYASCTCLCNSFTNMGLSYVFINNLGSSIGTMIAPTVTGKYIEDSPISFAWACFVFCTCGLFFEALVHLEGFRIMQGTSYSKTLKAFFRCSFPVEGFGRSASKQRQSAESGIKEEHNLFS</sequence>
<keyword evidence="6" id="KW-1185">Reference proteome</keyword>
<feature type="transmembrane region" description="Helical" evidence="4">
    <location>
        <begin position="40"/>
        <end position="63"/>
    </location>
</feature>
<dbReference type="PANTHER" id="PTHR23121:SF9">
    <property type="entry name" value="SODIUM-DEPENDENT GLUCOSE TRANSPORTER 1"/>
    <property type="match status" value="1"/>
</dbReference>
<keyword evidence="1 4" id="KW-0812">Transmembrane</keyword>
<dbReference type="EMBL" id="OU015566">
    <property type="protein sequence ID" value="CAG5104639.1"/>
    <property type="molecule type" value="Genomic_DNA"/>
</dbReference>
<dbReference type="Proteomes" id="UP001158576">
    <property type="component" value="Chromosome 1"/>
</dbReference>